<proteinExistence type="predicted"/>
<protein>
    <submittedName>
        <fullName evidence="1">Uncharacterized protein</fullName>
    </submittedName>
</protein>
<dbReference type="EMBL" id="CACRXK020011339">
    <property type="protein sequence ID" value="CAB4021259.1"/>
    <property type="molecule type" value="Genomic_DNA"/>
</dbReference>
<organism evidence="1 2">
    <name type="scientific">Paramuricea clavata</name>
    <name type="common">Red gorgonian</name>
    <name type="synonym">Violescent sea-whip</name>
    <dbReference type="NCBI Taxonomy" id="317549"/>
    <lineage>
        <taxon>Eukaryota</taxon>
        <taxon>Metazoa</taxon>
        <taxon>Cnidaria</taxon>
        <taxon>Anthozoa</taxon>
        <taxon>Octocorallia</taxon>
        <taxon>Malacalcyonacea</taxon>
        <taxon>Plexauridae</taxon>
        <taxon>Paramuricea</taxon>
    </lineage>
</organism>
<evidence type="ECO:0000313" key="1">
    <source>
        <dbReference type="EMBL" id="CAB4021259.1"/>
    </source>
</evidence>
<sequence>ISVNGLRELVAYIDSLTFNAVYGSHYYIIPKRLSQDIVESFFSLQRQSCGGSSNMTAYAYGYNVNSAISYQAAKSIAKKQTNVFQADAGELCKVDQANNLPRRVNVDSIFSQNMWAIQI</sequence>
<dbReference type="OrthoDB" id="6141491at2759"/>
<accession>A0A6S7IWI4</accession>
<feature type="non-terminal residue" evidence="1">
    <location>
        <position position="1"/>
    </location>
</feature>
<evidence type="ECO:0000313" key="2">
    <source>
        <dbReference type="Proteomes" id="UP001152795"/>
    </source>
</evidence>
<gene>
    <name evidence="1" type="ORF">PACLA_8A037755</name>
</gene>
<name>A0A6S7IWI4_PARCT</name>
<keyword evidence="2" id="KW-1185">Reference proteome</keyword>
<reference evidence="1" key="1">
    <citation type="submission" date="2020-04" db="EMBL/GenBank/DDBJ databases">
        <authorList>
            <person name="Alioto T."/>
            <person name="Alioto T."/>
            <person name="Gomez Garrido J."/>
        </authorList>
    </citation>
    <scope>NUCLEOTIDE SEQUENCE</scope>
    <source>
        <strain evidence="1">A484AB</strain>
    </source>
</reference>
<dbReference type="AlphaFoldDB" id="A0A6S7IWI4"/>
<dbReference type="Proteomes" id="UP001152795">
    <property type="component" value="Unassembled WGS sequence"/>
</dbReference>
<comment type="caution">
    <text evidence="1">The sequence shown here is derived from an EMBL/GenBank/DDBJ whole genome shotgun (WGS) entry which is preliminary data.</text>
</comment>